<dbReference type="RefSeq" id="WP_249603609.1">
    <property type="nucleotide sequence ID" value="NZ_JAKHSK010000069.1"/>
</dbReference>
<dbReference type="Proteomes" id="UP001139521">
    <property type="component" value="Unassembled WGS sequence"/>
</dbReference>
<keyword evidence="2" id="KW-1185">Reference proteome</keyword>
<dbReference type="AlphaFoldDB" id="A0A9X2A5E7"/>
<protein>
    <submittedName>
        <fullName evidence="1">Uncharacterized protein</fullName>
    </submittedName>
</protein>
<evidence type="ECO:0000313" key="2">
    <source>
        <dbReference type="Proteomes" id="UP001139521"/>
    </source>
</evidence>
<proteinExistence type="predicted"/>
<dbReference type="EMBL" id="JAKHSK010000069">
    <property type="protein sequence ID" value="MCL6220939.1"/>
    <property type="molecule type" value="Genomic_DNA"/>
</dbReference>
<evidence type="ECO:0000313" key="1">
    <source>
        <dbReference type="EMBL" id="MCL6220939.1"/>
    </source>
</evidence>
<accession>A0A9X2A5E7</accession>
<gene>
    <name evidence="1" type="ORF">L1967_21825</name>
</gene>
<reference evidence="1" key="1">
    <citation type="submission" date="2022-01" db="EMBL/GenBank/DDBJ databases">
        <title>Genome sequencing of Zunongwangia sp. M21534 genome.</title>
        <authorList>
            <person name="Chen Y."/>
            <person name="Dong C."/>
            <person name="Shao Z."/>
        </authorList>
    </citation>
    <scope>NUCLEOTIDE SEQUENCE</scope>
    <source>
        <strain evidence="1">MCCC M21534</strain>
    </source>
</reference>
<comment type="caution">
    <text evidence="1">The sequence shown here is derived from an EMBL/GenBank/DDBJ whole genome shotgun (WGS) entry which is preliminary data.</text>
</comment>
<organism evidence="1 2">
    <name type="scientific">Zunongwangia pacifica</name>
    <dbReference type="NCBI Taxonomy" id="2911062"/>
    <lineage>
        <taxon>Bacteria</taxon>
        <taxon>Pseudomonadati</taxon>
        <taxon>Bacteroidota</taxon>
        <taxon>Flavobacteriia</taxon>
        <taxon>Flavobacteriales</taxon>
        <taxon>Flavobacteriaceae</taxon>
        <taxon>Zunongwangia</taxon>
    </lineage>
</organism>
<sequence>MLKCVIEKGYLVTAFSDSESQKMVNIYKTAASDKIQTEQGFMEGRNGESQVVTVNKMGEVGKNNGERRKNDLVVKGNTPIIPKFIYI</sequence>
<name>A0A9X2A5E7_9FLAO</name>